<evidence type="ECO:0000256" key="4">
    <source>
        <dbReference type="SAM" id="SignalP"/>
    </source>
</evidence>
<evidence type="ECO:0000313" key="6">
    <source>
        <dbReference type="Proteomes" id="UP000293719"/>
    </source>
</evidence>
<dbReference type="SUPFAM" id="SSF53850">
    <property type="entry name" value="Periplasmic binding protein-like II"/>
    <property type="match status" value="1"/>
</dbReference>
<comment type="subcellular location">
    <subcellularLocation>
        <location evidence="1">Periplasm</location>
    </subcellularLocation>
</comment>
<reference evidence="5 6" key="1">
    <citation type="journal article" date="2017" name="Int. J. Syst. Evol. Microbiol.">
        <title>Roseitalea porphyridii gen. nov., sp. nov., isolated from a red alga, and reclassification of Hoeflea suaedae Chung et al. 2013 as Pseudohoeflea suaedae gen. nov., comb. nov.</title>
        <authorList>
            <person name="Hyeon J.W."/>
            <person name="Jeong S.E."/>
            <person name="Baek K."/>
            <person name="Jeon C.O."/>
        </authorList>
    </citation>
    <scope>NUCLEOTIDE SEQUENCE [LARGE SCALE GENOMIC DNA]</scope>
    <source>
        <strain evidence="5 6">MA7-20</strain>
    </source>
</reference>
<protein>
    <submittedName>
        <fullName evidence="5">Carbohydrate ABC transporter substrate-binding protein</fullName>
    </submittedName>
</protein>
<dbReference type="PANTHER" id="PTHR43649">
    <property type="entry name" value="ARABINOSE-BINDING PROTEIN-RELATED"/>
    <property type="match status" value="1"/>
</dbReference>
<keyword evidence="4" id="KW-0732">Signal</keyword>
<dbReference type="KEGG" id="rpod:E0E05_11550"/>
<evidence type="ECO:0000256" key="1">
    <source>
        <dbReference type="ARBA" id="ARBA00004418"/>
    </source>
</evidence>
<evidence type="ECO:0000313" key="5">
    <source>
        <dbReference type="EMBL" id="QBK31175.1"/>
    </source>
</evidence>
<proteinExistence type="inferred from homology"/>
<dbReference type="InterPro" id="IPR006059">
    <property type="entry name" value="SBP"/>
</dbReference>
<dbReference type="GeneID" id="90767934"/>
<organism evidence="5 6">
    <name type="scientific">Roseitalea porphyridii</name>
    <dbReference type="NCBI Taxonomy" id="1852022"/>
    <lineage>
        <taxon>Bacteria</taxon>
        <taxon>Pseudomonadati</taxon>
        <taxon>Pseudomonadota</taxon>
        <taxon>Alphaproteobacteria</taxon>
        <taxon>Hyphomicrobiales</taxon>
        <taxon>Ahrensiaceae</taxon>
        <taxon>Roseitalea</taxon>
    </lineage>
</organism>
<keyword evidence="6" id="KW-1185">Reference proteome</keyword>
<evidence type="ECO:0000256" key="2">
    <source>
        <dbReference type="ARBA" id="ARBA00008520"/>
    </source>
</evidence>
<feature type="signal peptide" evidence="4">
    <location>
        <begin position="1"/>
        <end position="25"/>
    </location>
</feature>
<dbReference type="AlphaFoldDB" id="A0A4P6V1Y9"/>
<dbReference type="GO" id="GO:0042597">
    <property type="term" value="C:periplasmic space"/>
    <property type="evidence" value="ECO:0007669"/>
    <property type="project" value="UniProtKB-SubCell"/>
</dbReference>
<sequence length="428" mass="46787">MIQRTSKTFVLGAAAFALMAGTAMAETELRITWYNDGNEGEVMRDLLDRFEEQNPDITVVLDTVPYKAILESLPVQLAAGEGTDLARVTDLGGLAQYYLDLTPYISDPEYWETNFGPFLEWKREPGNDSAITGFMTQLTVTGPYVNKTLFEQAGVEMPGEGATWDDWAEASSQVAEATGVPYPMAWDRSGHRVSGPAISMGAQMFTDDGEPALVDDGLKMMATKLYEWHEDGTMPKELWGSVSGSQYLGANEDFANANVVMYMSGSWQIPQFAETIGDAFDWWAVPAPCGPAACTGMPGGAALVALKDTDHPEEVGMLMDWLSSEEVLSEFYARTLFIPGHLGLAESGVDFETDDPRAKHALSTFAAAVPSISPIAFDLQGYINNRVMFNALISRLGEAIVGELTLDEAFERMEQDVAQQIAERERDG</sequence>
<dbReference type="PANTHER" id="PTHR43649:SF12">
    <property type="entry name" value="DIACETYLCHITOBIOSE BINDING PROTEIN DASA"/>
    <property type="match status" value="1"/>
</dbReference>
<dbReference type="RefSeq" id="WP_131616850.1">
    <property type="nucleotide sequence ID" value="NZ_CP036532.1"/>
</dbReference>
<keyword evidence="3" id="KW-0574">Periplasm</keyword>
<name>A0A4P6V1Y9_9HYPH</name>
<dbReference type="Gene3D" id="3.40.190.10">
    <property type="entry name" value="Periplasmic binding protein-like II"/>
    <property type="match status" value="1"/>
</dbReference>
<gene>
    <name evidence="5" type="ORF">E0E05_11550</name>
</gene>
<dbReference type="InterPro" id="IPR050490">
    <property type="entry name" value="Bact_solute-bd_prot1"/>
</dbReference>
<dbReference type="EMBL" id="CP036532">
    <property type="protein sequence ID" value="QBK31175.1"/>
    <property type="molecule type" value="Genomic_DNA"/>
</dbReference>
<feature type="chain" id="PRO_5020577041" evidence="4">
    <location>
        <begin position="26"/>
        <end position="428"/>
    </location>
</feature>
<dbReference type="Proteomes" id="UP000293719">
    <property type="component" value="Chromosome"/>
</dbReference>
<dbReference type="OrthoDB" id="6416561at2"/>
<evidence type="ECO:0000256" key="3">
    <source>
        <dbReference type="ARBA" id="ARBA00022764"/>
    </source>
</evidence>
<comment type="similarity">
    <text evidence="2">Belongs to the bacterial solute-binding protein 1 family.</text>
</comment>
<dbReference type="Pfam" id="PF01547">
    <property type="entry name" value="SBP_bac_1"/>
    <property type="match status" value="1"/>
</dbReference>
<accession>A0A4P6V1Y9</accession>